<reference evidence="1" key="1">
    <citation type="submission" date="2019-08" db="EMBL/GenBank/DDBJ databases">
        <authorList>
            <person name="Kucharzyk K."/>
            <person name="Murdoch R.W."/>
            <person name="Higgins S."/>
            <person name="Loffler F."/>
        </authorList>
    </citation>
    <scope>NUCLEOTIDE SEQUENCE</scope>
</reference>
<evidence type="ECO:0000313" key="1">
    <source>
        <dbReference type="EMBL" id="MPN60781.1"/>
    </source>
</evidence>
<dbReference type="AlphaFoldDB" id="A0A645JAZ0"/>
<name>A0A645JAZ0_9ZZZZ</name>
<dbReference type="Pfam" id="PF16184">
    <property type="entry name" value="Cadherin_3"/>
    <property type="match status" value="1"/>
</dbReference>
<organism evidence="1">
    <name type="scientific">bioreactor metagenome</name>
    <dbReference type="NCBI Taxonomy" id="1076179"/>
    <lineage>
        <taxon>unclassified sequences</taxon>
        <taxon>metagenomes</taxon>
        <taxon>ecological metagenomes</taxon>
    </lineage>
</organism>
<protein>
    <submittedName>
        <fullName evidence="1">Uncharacterized protein</fullName>
    </submittedName>
</protein>
<sequence length="147" mass="15953">MNGGDIPSSSVMIYNKEHSANKPPFISLMSAIPSEISPDVTLPVTINTVEGIARLLKSDLSFSGPSSTYKYTDNNIIYVLVTPPNNGTLTLFGLPMKRNSQFTQEELALGAVKYIASDNSGVNDSFVLKVQDYIGGVYSEMINVNVR</sequence>
<dbReference type="EMBL" id="VSSQ01136492">
    <property type="protein sequence ID" value="MPN60781.1"/>
    <property type="molecule type" value="Genomic_DNA"/>
</dbReference>
<gene>
    <name evidence="1" type="ORF">SDC9_208513</name>
</gene>
<accession>A0A645JAZ0</accession>
<comment type="caution">
    <text evidence="1">The sequence shown here is derived from an EMBL/GenBank/DDBJ whole genome shotgun (WGS) entry which is preliminary data.</text>
</comment>
<proteinExistence type="predicted"/>